<keyword evidence="4 5" id="KW-0067">ATP-binding</keyword>
<evidence type="ECO:0000256" key="1">
    <source>
        <dbReference type="ARBA" id="ARBA00022679"/>
    </source>
</evidence>
<evidence type="ECO:0000256" key="4">
    <source>
        <dbReference type="ARBA" id="ARBA00022840"/>
    </source>
</evidence>
<dbReference type="Pfam" id="PF00069">
    <property type="entry name" value="Pkinase"/>
    <property type="match status" value="2"/>
</dbReference>
<evidence type="ECO:0000256" key="2">
    <source>
        <dbReference type="ARBA" id="ARBA00022741"/>
    </source>
</evidence>
<reference evidence="7 8" key="1">
    <citation type="submission" date="2022-05" db="EMBL/GenBank/DDBJ databases">
        <authorList>
            <consortium name="Genoscope - CEA"/>
            <person name="William W."/>
        </authorList>
    </citation>
    <scope>NUCLEOTIDE SEQUENCE [LARGE SCALE GENOMIC DNA]</scope>
</reference>
<organism evidence="7 8">
    <name type="scientific">Porites lobata</name>
    <dbReference type="NCBI Taxonomy" id="104759"/>
    <lineage>
        <taxon>Eukaryota</taxon>
        <taxon>Metazoa</taxon>
        <taxon>Cnidaria</taxon>
        <taxon>Anthozoa</taxon>
        <taxon>Hexacorallia</taxon>
        <taxon>Scleractinia</taxon>
        <taxon>Fungiina</taxon>
        <taxon>Poritidae</taxon>
        <taxon>Porites</taxon>
    </lineage>
</organism>
<comment type="caution">
    <text evidence="7">The sequence shown here is derived from an EMBL/GenBank/DDBJ whole genome shotgun (WGS) entry which is preliminary data.</text>
</comment>
<dbReference type="InterPro" id="IPR050538">
    <property type="entry name" value="MAP_kinase_kinase_kinase"/>
</dbReference>
<dbReference type="PIRSF" id="PIRSF000654">
    <property type="entry name" value="Integrin-linked_kinase"/>
    <property type="match status" value="1"/>
</dbReference>
<dbReference type="Proteomes" id="UP001159405">
    <property type="component" value="Unassembled WGS sequence"/>
</dbReference>
<evidence type="ECO:0000313" key="7">
    <source>
        <dbReference type="EMBL" id="CAH3047002.1"/>
    </source>
</evidence>
<dbReference type="InterPro" id="IPR017441">
    <property type="entry name" value="Protein_kinase_ATP_BS"/>
</dbReference>
<dbReference type="Gene3D" id="3.30.200.20">
    <property type="entry name" value="Phosphorylase Kinase, domain 1"/>
    <property type="match status" value="1"/>
</dbReference>
<dbReference type="InterPro" id="IPR011009">
    <property type="entry name" value="Kinase-like_dom_sf"/>
</dbReference>
<feature type="domain" description="Protein kinase" evidence="6">
    <location>
        <begin position="21"/>
        <end position="285"/>
    </location>
</feature>
<dbReference type="PANTHER" id="PTHR48016:SF56">
    <property type="entry name" value="MAPKK KINASE"/>
    <property type="match status" value="1"/>
</dbReference>
<sequence>SASGYFGAFSSEQVRRDLNIWVKGKKLGAGTFGKVFSLTHRESGIKVAMKEVKIESQCSESQEGVKQLENELVKLRRLRHPRIVRVHGIEQKGDVIYLFLDFMAGENELFPVLVFETMTCSVNLRMKDQYGNEILHFLQGSLRDFIKQSGKLDERLTGKFTRQILEGVDYLHDNEKIGTKTDLKSFVGTTFWMAPEILRGEGYGRNADIWSVGCTVVEMLTGDPPLKNLEPQAAMFRIGSKPLVVQEELPESTEEARDFVRAALTWLVNPTERPNCKELLTHPFVKV</sequence>
<keyword evidence="8" id="KW-1185">Reference proteome</keyword>
<dbReference type="Gene3D" id="1.10.510.10">
    <property type="entry name" value="Transferase(Phosphotransferase) domain 1"/>
    <property type="match status" value="2"/>
</dbReference>
<dbReference type="EMBL" id="CALNXK010000015">
    <property type="protein sequence ID" value="CAH3047002.1"/>
    <property type="molecule type" value="Genomic_DNA"/>
</dbReference>
<feature type="non-terminal residue" evidence="7">
    <location>
        <position position="287"/>
    </location>
</feature>
<keyword evidence="1" id="KW-0808">Transferase</keyword>
<evidence type="ECO:0000313" key="8">
    <source>
        <dbReference type="Proteomes" id="UP001159405"/>
    </source>
</evidence>
<dbReference type="PANTHER" id="PTHR48016">
    <property type="entry name" value="MAP KINASE KINASE KINASE SSK2-RELATED-RELATED"/>
    <property type="match status" value="1"/>
</dbReference>
<dbReference type="InterPro" id="IPR000719">
    <property type="entry name" value="Prot_kinase_dom"/>
</dbReference>
<dbReference type="SUPFAM" id="SSF56112">
    <property type="entry name" value="Protein kinase-like (PK-like)"/>
    <property type="match status" value="1"/>
</dbReference>
<evidence type="ECO:0000256" key="5">
    <source>
        <dbReference type="PROSITE-ProRule" id="PRU10141"/>
    </source>
</evidence>
<feature type="binding site" evidence="5">
    <location>
        <position position="50"/>
    </location>
    <ligand>
        <name>ATP</name>
        <dbReference type="ChEBI" id="CHEBI:30616"/>
    </ligand>
</feature>
<evidence type="ECO:0000256" key="3">
    <source>
        <dbReference type="ARBA" id="ARBA00022777"/>
    </source>
</evidence>
<feature type="non-terminal residue" evidence="7">
    <location>
        <position position="1"/>
    </location>
</feature>
<keyword evidence="3" id="KW-0418">Kinase</keyword>
<protein>
    <recommendedName>
        <fullName evidence="6">Protein kinase domain-containing protein</fullName>
    </recommendedName>
</protein>
<dbReference type="PROSITE" id="PS50011">
    <property type="entry name" value="PROTEIN_KINASE_DOM"/>
    <property type="match status" value="1"/>
</dbReference>
<dbReference type="PROSITE" id="PS00107">
    <property type="entry name" value="PROTEIN_KINASE_ATP"/>
    <property type="match status" value="1"/>
</dbReference>
<proteinExistence type="predicted"/>
<evidence type="ECO:0000259" key="6">
    <source>
        <dbReference type="PROSITE" id="PS50011"/>
    </source>
</evidence>
<gene>
    <name evidence="7" type="ORF">PLOB_00009985</name>
</gene>
<accession>A0ABN8NB09</accession>
<keyword evidence="2 5" id="KW-0547">Nucleotide-binding</keyword>
<name>A0ABN8NB09_9CNID</name>